<dbReference type="InterPro" id="IPR013083">
    <property type="entry name" value="Znf_RING/FYVE/PHD"/>
</dbReference>
<gene>
    <name evidence="18" type="ORF">NP493_269g01019</name>
</gene>
<feature type="region of interest" description="Disordered" evidence="13">
    <location>
        <begin position="450"/>
        <end position="487"/>
    </location>
</feature>
<dbReference type="Gene3D" id="2.60.210.10">
    <property type="entry name" value="Apoptosis, Tumor Necrosis Factor Receptor Associated Protein 2, Chain A"/>
    <property type="match status" value="1"/>
</dbReference>
<dbReference type="InterPro" id="IPR049342">
    <property type="entry name" value="TRAF1-6_MATH_dom"/>
</dbReference>
<dbReference type="InterPro" id="IPR002083">
    <property type="entry name" value="MATH/TRAF_dom"/>
</dbReference>
<dbReference type="PANTHER" id="PTHR10131:SF153">
    <property type="entry name" value="RING-TYPE DOMAIN-CONTAINING PROTEIN"/>
    <property type="match status" value="1"/>
</dbReference>
<feature type="domain" description="TRAF-type" evidence="16">
    <location>
        <begin position="96"/>
        <end position="145"/>
    </location>
</feature>
<evidence type="ECO:0000256" key="13">
    <source>
        <dbReference type="SAM" id="MobiDB-lite"/>
    </source>
</evidence>
<dbReference type="GO" id="GO:0006915">
    <property type="term" value="P:apoptotic process"/>
    <property type="evidence" value="ECO:0007669"/>
    <property type="project" value="UniProtKB-KW"/>
</dbReference>
<evidence type="ECO:0000256" key="11">
    <source>
        <dbReference type="PROSITE-ProRule" id="PRU00207"/>
    </source>
</evidence>
<evidence type="ECO:0000259" key="17">
    <source>
        <dbReference type="PROSITE" id="PS51081"/>
    </source>
</evidence>
<dbReference type="SUPFAM" id="SSF57850">
    <property type="entry name" value="RING/U-box"/>
    <property type="match status" value="1"/>
</dbReference>
<dbReference type="InterPro" id="IPR008974">
    <property type="entry name" value="TRAF-like"/>
</dbReference>
<accession>A0AAD9UCL3</accession>
<feature type="domain" description="RING-type" evidence="14">
    <location>
        <begin position="30"/>
        <end position="70"/>
    </location>
</feature>
<feature type="coiled-coil region" evidence="12">
    <location>
        <begin position="222"/>
        <end position="318"/>
    </location>
</feature>
<dbReference type="InterPro" id="IPR017907">
    <property type="entry name" value="Znf_RING_CS"/>
</dbReference>
<keyword evidence="4" id="KW-0053">Apoptosis</keyword>
<dbReference type="InterPro" id="IPR012227">
    <property type="entry name" value="TNF_rcpt-assoc_TRAF_met"/>
</dbReference>
<dbReference type="GO" id="GO:0005164">
    <property type="term" value="F:tumor necrosis factor receptor binding"/>
    <property type="evidence" value="ECO:0007669"/>
    <property type="project" value="TreeGrafter"/>
</dbReference>
<organism evidence="18 19">
    <name type="scientific">Ridgeia piscesae</name>
    <name type="common">Tubeworm</name>
    <dbReference type="NCBI Taxonomy" id="27915"/>
    <lineage>
        <taxon>Eukaryota</taxon>
        <taxon>Metazoa</taxon>
        <taxon>Spiralia</taxon>
        <taxon>Lophotrochozoa</taxon>
        <taxon>Annelida</taxon>
        <taxon>Polychaeta</taxon>
        <taxon>Sedentaria</taxon>
        <taxon>Canalipalpata</taxon>
        <taxon>Sabellida</taxon>
        <taxon>Siboglinidae</taxon>
        <taxon>Ridgeia</taxon>
    </lineage>
</organism>
<dbReference type="PANTHER" id="PTHR10131">
    <property type="entry name" value="TNF RECEPTOR ASSOCIATED FACTOR"/>
    <property type="match status" value="1"/>
</dbReference>
<comment type="subcellular location">
    <subcellularLocation>
        <location evidence="1">Cytoplasm</location>
    </subcellularLocation>
</comment>
<dbReference type="Pfam" id="PF21355">
    <property type="entry name" value="TRAF-mep_MATH"/>
    <property type="match status" value="1"/>
</dbReference>
<keyword evidence="10 12" id="KW-0175">Coiled coil</keyword>
<dbReference type="Gene3D" id="3.30.40.10">
    <property type="entry name" value="Zinc/RING finger domain, C3HC4 (zinc finger)"/>
    <property type="match status" value="3"/>
</dbReference>
<evidence type="ECO:0000313" key="18">
    <source>
        <dbReference type="EMBL" id="KAK2184355.1"/>
    </source>
</evidence>
<dbReference type="AlphaFoldDB" id="A0AAD9UCL3"/>
<keyword evidence="5 11" id="KW-0479">Metal-binding</keyword>
<evidence type="ECO:0000259" key="16">
    <source>
        <dbReference type="PROSITE" id="PS50145"/>
    </source>
</evidence>
<dbReference type="GO" id="GO:0008270">
    <property type="term" value="F:zinc ion binding"/>
    <property type="evidence" value="ECO:0007669"/>
    <property type="project" value="UniProtKB-KW"/>
</dbReference>
<keyword evidence="7 11" id="KW-0863">Zinc-finger</keyword>
<dbReference type="PROSITE" id="PS50089">
    <property type="entry name" value="ZF_RING_2"/>
    <property type="match status" value="1"/>
</dbReference>
<keyword evidence="8 11" id="KW-0862">Zinc</keyword>
<evidence type="ECO:0008006" key="20">
    <source>
        <dbReference type="Google" id="ProtNLM"/>
    </source>
</evidence>
<evidence type="ECO:0000256" key="5">
    <source>
        <dbReference type="ARBA" id="ARBA00022723"/>
    </source>
</evidence>
<dbReference type="InterPro" id="IPR013010">
    <property type="entry name" value="Znf_SIAH"/>
</dbReference>
<evidence type="ECO:0000256" key="6">
    <source>
        <dbReference type="ARBA" id="ARBA00022737"/>
    </source>
</evidence>
<name>A0AAD9UCL3_RIDPI</name>
<dbReference type="InterPro" id="IPR049440">
    <property type="entry name" value="TRAF3/5_RING"/>
</dbReference>
<feature type="zinc finger region" description="TRAF-type" evidence="11">
    <location>
        <begin position="147"/>
        <end position="192"/>
    </location>
</feature>
<dbReference type="InterPro" id="IPR001841">
    <property type="entry name" value="Znf_RING"/>
</dbReference>
<evidence type="ECO:0000259" key="14">
    <source>
        <dbReference type="PROSITE" id="PS50089"/>
    </source>
</evidence>
<evidence type="ECO:0000259" key="15">
    <source>
        <dbReference type="PROSITE" id="PS50144"/>
    </source>
</evidence>
<keyword evidence="19" id="KW-1185">Reference proteome</keyword>
<keyword evidence="9" id="KW-0832">Ubl conjugation</keyword>
<evidence type="ECO:0000313" key="19">
    <source>
        <dbReference type="Proteomes" id="UP001209878"/>
    </source>
</evidence>
<keyword evidence="2" id="KW-0963">Cytoplasm</keyword>
<evidence type="ECO:0000256" key="8">
    <source>
        <dbReference type="ARBA" id="ARBA00022833"/>
    </source>
</evidence>
<evidence type="ECO:0000256" key="3">
    <source>
        <dbReference type="ARBA" id="ARBA00022499"/>
    </source>
</evidence>
<dbReference type="GO" id="GO:0007165">
    <property type="term" value="P:signal transduction"/>
    <property type="evidence" value="ECO:0007669"/>
    <property type="project" value="InterPro"/>
</dbReference>
<feature type="zinc finger region" description="TRAF-type" evidence="11">
    <location>
        <begin position="96"/>
        <end position="145"/>
    </location>
</feature>
<feature type="domain" description="SIAH-type" evidence="17">
    <location>
        <begin position="123"/>
        <end position="212"/>
    </location>
</feature>
<keyword evidence="6" id="KW-0677">Repeat</keyword>
<dbReference type="SUPFAM" id="SSF57953">
    <property type="entry name" value="Trimerization domain of TRAF"/>
    <property type="match status" value="1"/>
</dbReference>
<evidence type="ECO:0000256" key="7">
    <source>
        <dbReference type="ARBA" id="ARBA00022771"/>
    </source>
</evidence>
<evidence type="ECO:0000256" key="1">
    <source>
        <dbReference type="ARBA" id="ARBA00004496"/>
    </source>
</evidence>
<dbReference type="PROSITE" id="PS51081">
    <property type="entry name" value="ZF_SIAH"/>
    <property type="match status" value="1"/>
</dbReference>
<dbReference type="PROSITE" id="PS50145">
    <property type="entry name" value="ZF_TRAF"/>
    <property type="match status" value="2"/>
</dbReference>
<dbReference type="PROSITE" id="PS50144">
    <property type="entry name" value="MATH"/>
    <property type="match status" value="1"/>
</dbReference>
<dbReference type="PIRSF" id="PIRSF015614">
    <property type="entry name" value="TRAF"/>
    <property type="match status" value="1"/>
</dbReference>
<dbReference type="Pfam" id="PF02176">
    <property type="entry name" value="zf-TRAF"/>
    <property type="match status" value="1"/>
</dbReference>
<comment type="caution">
    <text evidence="18">The sequence shown here is derived from an EMBL/GenBank/DDBJ whole genome shotgun (WGS) entry which is preliminary data.</text>
</comment>
<dbReference type="EMBL" id="JAODUO010000269">
    <property type="protein sequence ID" value="KAK2184355.1"/>
    <property type="molecule type" value="Genomic_DNA"/>
</dbReference>
<dbReference type="Pfam" id="PF21363">
    <property type="entry name" value="TRAF3_RING"/>
    <property type="match status" value="1"/>
</dbReference>
<feature type="domain" description="TRAF-type" evidence="16">
    <location>
        <begin position="147"/>
        <end position="192"/>
    </location>
</feature>
<evidence type="ECO:0000256" key="12">
    <source>
        <dbReference type="SAM" id="Coils"/>
    </source>
</evidence>
<dbReference type="FunFam" id="2.60.210.10:FF:000001">
    <property type="entry name" value="TNF receptor-associated factor"/>
    <property type="match status" value="1"/>
</dbReference>
<feature type="compositionally biased region" description="Basic and acidic residues" evidence="13">
    <location>
        <begin position="459"/>
        <end position="469"/>
    </location>
</feature>
<dbReference type="PROSITE" id="PS00518">
    <property type="entry name" value="ZF_RING_1"/>
    <property type="match status" value="1"/>
</dbReference>
<dbReference type="SMART" id="SM00061">
    <property type="entry name" value="MATH"/>
    <property type="match status" value="1"/>
</dbReference>
<reference evidence="18" key="1">
    <citation type="journal article" date="2023" name="Mol. Biol. Evol.">
        <title>Third-Generation Sequencing Reveals the Adaptive Role of the Epigenome in Three Deep-Sea Polychaetes.</title>
        <authorList>
            <person name="Perez M."/>
            <person name="Aroh O."/>
            <person name="Sun Y."/>
            <person name="Lan Y."/>
            <person name="Juniper S.K."/>
            <person name="Young C.R."/>
            <person name="Angers B."/>
            <person name="Qian P.Y."/>
        </authorList>
    </citation>
    <scope>NUCLEOTIDE SEQUENCE</scope>
    <source>
        <strain evidence="18">R07B-5</strain>
    </source>
</reference>
<dbReference type="SUPFAM" id="SSF49599">
    <property type="entry name" value="TRAF domain-like"/>
    <property type="match status" value="2"/>
</dbReference>
<feature type="domain" description="MATH" evidence="15">
    <location>
        <begin position="486"/>
        <end position="625"/>
    </location>
</feature>
<protein>
    <recommendedName>
        <fullName evidence="20">TNF receptor-associated factor 3</fullName>
    </recommendedName>
</protein>
<evidence type="ECO:0000256" key="4">
    <source>
        <dbReference type="ARBA" id="ARBA00022703"/>
    </source>
</evidence>
<dbReference type="GO" id="GO:0005737">
    <property type="term" value="C:cytoplasm"/>
    <property type="evidence" value="ECO:0007669"/>
    <property type="project" value="UniProtKB-SubCell"/>
</dbReference>
<keyword evidence="3" id="KW-1017">Isopeptide bond</keyword>
<dbReference type="GO" id="GO:0009898">
    <property type="term" value="C:cytoplasmic side of plasma membrane"/>
    <property type="evidence" value="ECO:0007669"/>
    <property type="project" value="TreeGrafter"/>
</dbReference>
<evidence type="ECO:0000256" key="9">
    <source>
        <dbReference type="ARBA" id="ARBA00022843"/>
    </source>
</evidence>
<dbReference type="Proteomes" id="UP001209878">
    <property type="component" value="Unassembled WGS sequence"/>
</dbReference>
<proteinExistence type="predicted"/>
<sequence>MAASSPPSLMQSVLDGPLPHFFALHERFKCIVCHTVLKDPWQTECGHRMCYNCMMGLFVDGTEVMCPANEDDCEMIARERMFYDRGMCREILSQQVYCIHKDAGCTSSMKWSELQNHLEKCEFITVECPFKKFGCTEKVPKKSQEEHVKCCQYVPVPCVHCRKEVGRILQKDHLEKDCPKVLVECPYGCREKAIRNQGSDSEVSTHELTAHQEHFDVLVRRVEEDDLKRTRLETRLEEQTNENVSMKRQLNEANRKITQLEERVTAVQGEADRLKAEHETFATRTELGDQERRIQETLTTTESQIQEVEQRITNMEQNSGSSVGGLSGETLREMEATTQQVGVHDIRLAEMDVRFQCLETANYEGVLLWKVSDYTRRKQDAFQSRSGGRVIARTTDGERTTGNMTCRKVTGEKMTVEKEGGTRGQEMREVDATGGKTNGRKEVRGDVTKRKSITRTMTGRKETGKKGTTEKAAGGKVSNQGDAKRRSYSEAVIEGALRTERVMSLYSQPFYTNRFGYKMCGRVYLNGDGMGKGTHLSLFFVLMRGEYDALLEWPFRQKVTLSLLDQSPARRDLSDTFRPDPTSSSFRRPSTEMNIASGCPMFISHNDLQNSRFLKDDTIYMKIVVDTVDLLPR</sequence>
<dbReference type="GO" id="GO:0043122">
    <property type="term" value="P:regulation of canonical NF-kappaB signal transduction"/>
    <property type="evidence" value="ECO:0007669"/>
    <property type="project" value="TreeGrafter"/>
</dbReference>
<dbReference type="InterPro" id="IPR001293">
    <property type="entry name" value="Znf_TRAF"/>
</dbReference>
<dbReference type="GO" id="GO:0042981">
    <property type="term" value="P:regulation of apoptotic process"/>
    <property type="evidence" value="ECO:0007669"/>
    <property type="project" value="InterPro"/>
</dbReference>
<evidence type="ECO:0000256" key="2">
    <source>
        <dbReference type="ARBA" id="ARBA00022490"/>
    </source>
</evidence>
<evidence type="ECO:0000256" key="10">
    <source>
        <dbReference type="ARBA" id="ARBA00023054"/>
    </source>
</evidence>